<reference evidence="3" key="2">
    <citation type="journal article" date="2017" name="Nat. Plants">
        <title>The Aegilops tauschii genome reveals multiple impacts of transposons.</title>
        <authorList>
            <person name="Zhao G."/>
            <person name="Zou C."/>
            <person name="Li K."/>
            <person name="Wang K."/>
            <person name="Li T."/>
            <person name="Gao L."/>
            <person name="Zhang X."/>
            <person name="Wang H."/>
            <person name="Yang Z."/>
            <person name="Liu X."/>
            <person name="Jiang W."/>
            <person name="Mao L."/>
            <person name="Kong X."/>
            <person name="Jiao Y."/>
            <person name="Jia J."/>
        </authorList>
    </citation>
    <scope>NUCLEOTIDE SEQUENCE [LARGE SCALE GENOMIC DNA]</scope>
    <source>
        <strain evidence="3">cv. AL8/78</strain>
    </source>
</reference>
<dbReference type="Proteomes" id="UP000015105">
    <property type="component" value="Chromosome 3D"/>
</dbReference>
<dbReference type="Gramene" id="AET3Gv21051800.2">
    <property type="protein sequence ID" value="AET3Gv21051800.2"/>
    <property type="gene ID" value="AET3Gv21051800"/>
</dbReference>
<reference evidence="2" key="4">
    <citation type="submission" date="2019-03" db="UniProtKB">
        <authorList>
            <consortium name="EnsemblPlants"/>
        </authorList>
    </citation>
    <scope>IDENTIFICATION</scope>
</reference>
<reference evidence="2" key="3">
    <citation type="journal article" date="2017" name="Nature">
        <title>Genome sequence of the progenitor of the wheat D genome Aegilops tauschii.</title>
        <authorList>
            <person name="Luo M.C."/>
            <person name="Gu Y.Q."/>
            <person name="Puiu D."/>
            <person name="Wang H."/>
            <person name="Twardziok S.O."/>
            <person name="Deal K.R."/>
            <person name="Huo N."/>
            <person name="Zhu T."/>
            <person name="Wang L."/>
            <person name="Wang Y."/>
            <person name="McGuire P.E."/>
            <person name="Liu S."/>
            <person name="Long H."/>
            <person name="Ramasamy R.K."/>
            <person name="Rodriguez J.C."/>
            <person name="Van S.L."/>
            <person name="Yuan L."/>
            <person name="Wang Z."/>
            <person name="Xia Z."/>
            <person name="Xiao L."/>
            <person name="Anderson O.D."/>
            <person name="Ouyang S."/>
            <person name="Liang Y."/>
            <person name="Zimin A.V."/>
            <person name="Pertea G."/>
            <person name="Qi P."/>
            <person name="Bennetzen J.L."/>
            <person name="Dai X."/>
            <person name="Dawson M.W."/>
            <person name="Muller H.G."/>
            <person name="Kugler K."/>
            <person name="Rivarola-Duarte L."/>
            <person name="Spannagl M."/>
            <person name="Mayer K.F.X."/>
            <person name="Lu F.H."/>
            <person name="Bevan M.W."/>
            <person name="Leroy P."/>
            <person name="Li P."/>
            <person name="You F.M."/>
            <person name="Sun Q."/>
            <person name="Liu Z."/>
            <person name="Lyons E."/>
            <person name="Wicker T."/>
            <person name="Salzberg S.L."/>
            <person name="Devos K.M."/>
            <person name="Dvorak J."/>
        </authorList>
    </citation>
    <scope>NUCLEOTIDE SEQUENCE [LARGE SCALE GENOMIC DNA]</scope>
    <source>
        <strain evidence="2">cv. AL8/78</strain>
    </source>
</reference>
<evidence type="ECO:0000256" key="1">
    <source>
        <dbReference type="SAM" id="MobiDB-lite"/>
    </source>
</evidence>
<dbReference type="Gramene" id="AET3Gv21051800.1">
    <property type="protein sequence ID" value="AET3Gv21051800.1"/>
    <property type="gene ID" value="AET3Gv21051800"/>
</dbReference>
<feature type="compositionally biased region" description="Low complexity" evidence="1">
    <location>
        <begin position="33"/>
        <end position="54"/>
    </location>
</feature>
<evidence type="ECO:0000313" key="2">
    <source>
        <dbReference type="EnsemblPlants" id="AET3Gv21051800.2"/>
    </source>
</evidence>
<evidence type="ECO:0000313" key="3">
    <source>
        <dbReference type="Proteomes" id="UP000015105"/>
    </source>
</evidence>
<feature type="compositionally biased region" description="Pro residues" evidence="1">
    <location>
        <begin position="74"/>
        <end position="83"/>
    </location>
</feature>
<keyword evidence="3" id="KW-1185">Reference proteome</keyword>
<sequence length="144" mass="15568">NFRPTILSGFFSSALSLARKKTHPTPKQRKTYDSAPLDPLDLPDALTQPPLLQDCKSVWRGPCVSSLPRRSPPRATPGRPPNPSRHRPHHNRAAAAGGGEGGSSKQGRVSRRNPSPFARASPPLNPIFTFAHGGHQLASHQRPA</sequence>
<dbReference type="EnsemblPlants" id="AET3Gv21051800.1">
    <property type="protein sequence ID" value="AET3Gv21051800.1"/>
    <property type="gene ID" value="AET3Gv21051800"/>
</dbReference>
<dbReference type="AlphaFoldDB" id="A0A453GJK6"/>
<feature type="compositionally biased region" description="Basic residues" evidence="1">
    <location>
        <begin position="19"/>
        <end position="29"/>
    </location>
</feature>
<protein>
    <submittedName>
        <fullName evidence="2">Uncharacterized protein</fullName>
    </submittedName>
</protein>
<proteinExistence type="predicted"/>
<name>A0A453GJK6_AEGTS</name>
<feature type="region of interest" description="Disordered" evidence="1">
    <location>
        <begin position="19"/>
        <end position="144"/>
    </location>
</feature>
<reference evidence="3" key="1">
    <citation type="journal article" date="2014" name="Science">
        <title>Ancient hybridizations among the ancestral genomes of bread wheat.</title>
        <authorList>
            <consortium name="International Wheat Genome Sequencing Consortium,"/>
            <person name="Marcussen T."/>
            <person name="Sandve S.R."/>
            <person name="Heier L."/>
            <person name="Spannagl M."/>
            <person name="Pfeifer M."/>
            <person name="Jakobsen K.S."/>
            <person name="Wulff B.B."/>
            <person name="Steuernagel B."/>
            <person name="Mayer K.F."/>
            <person name="Olsen O.A."/>
        </authorList>
    </citation>
    <scope>NUCLEOTIDE SEQUENCE [LARGE SCALE GENOMIC DNA]</scope>
    <source>
        <strain evidence="3">cv. AL8/78</strain>
    </source>
</reference>
<organism evidence="2 3">
    <name type="scientific">Aegilops tauschii subsp. strangulata</name>
    <name type="common">Goatgrass</name>
    <dbReference type="NCBI Taxonomy" id="200361"/>
    <lineage>
        <taxon>Eukaryota</taxon>
        <taxon>Viridiplantae</taxon>
        <taxon>Streptophyta</taxon>
        <taxon>Embryophyta</taxon>
        <taxon>Tracheophyta</taxon>
        <taxon>Spermatophyta</taxon>
        <taxon>Magnoliopsida</taxon>
        <taxon>Liliopsida</taxon>
        <taxon>Poales</taxon>
        <taxon>Poaceae</taxon>
        <taxon>BOP clade</taxon>
        <taxon>Pooideae</taxon>
        <taxon>Triticodae</taxon>
        <taxon>Triticeae</taxon>
        <taxon>Triticinae</taxon>
        <taxon>Aegilops</taxon>
    </lineage>
</organism>
<accession>A0A453GJK6</accession>
<dbReference type="EnsemblPlants" id="AET3Gv21051800.2">
    <property type="protein sequence ID" value="AET3Gv21051800.2"/>
    <property type="gene ID" value="AET3Gv21051800"/>
</dbReference>
<reference evidence="2" key="5">
    <citation type="journal article" date="2021" name="G3 (Bethesda)">
        <title>Aegilops tauschii genome assembly Aet v5.0 features greater sequence contiguity and improved annotation.</title>
        <authorList>
            <person name="Wang L."/>
            <person name="Zhu T."/>
            <person name="Rodriguez J.C."/>
            <person name="Deal K.R."/>
            <person name="Dubcovsky J."/>
            <person name="McGuire P.E."/>
            <person name="Lux T."/>
            <person name="Spannagl M."/>
            <person name="Mayer K.F.X."/>
            <person name="Baldrich P."/>
            <person name="Meyers B.C."/>
            <person name="Huo N."/>
            <person name="Gu Y.Q."/>
            <person name="Zhou H."/>
            <person name="Devos K.M."/>
            <person name="Bennetzen J.L."/>
            <person name="Unver T."/>
            <person name="Budak H."/>
            <person name="Gulick P.J."/>
            <person name="Galiba G."/>
            <person name="Kalapos B."/>
            <person name="Nelson D.R."/>
            <person name="Li P."/>
            <person name="You F.M."/>
            <person name="Luo M.C."/>
            <person name="Dvorak J."/>
        </authorList>
    </citation>
    <scope>NUCLEOTIDE SEQUENCE [LARGE SCALE GENOMIC DNA]</scope>
    <source>
        <strain evidence="2">cv. AL8/78</strain>
    </source>
</reference>